<organism evidence="2 3">
    <name type="scientific">Castilleja foliolosa</name>
    <dbReference type="NCBI Taxonomy" id="1961234"/>
    <lineage>
        <taxon>Eukaryota</taxon>
        <taxon>Viridiplantae</taxon>
        <taxon>Streptophyta</taxon>
        <taxon>Embryophyta</taxon>
        <taxon>Tracheophyta</taxon>
        <taxon>Spermatophyta</taxon>
        <taxon>Magnoliopsida</taxon>
        <taxon>eudicotyledons</taxon>
        <taxon>Gunneridae</taxon>
        <taxon>Pentapetalae</taxon>
        <taxon>asterids</taxon>
        <taxon>lamiids</taxon>
        <taxon>Lamiales</taxon>
        <taxon>Orobanchaceae</taxon>
        <taxon>Pedicularideae</taxon>
        <taxon>Castillejinae</taxon>
        <taxon>Castilleja</taxon>
    </lineage>
</organism>
<proteinExistence type="predicted"/>
<reference evidence="3" key="1">
    <citation type="journal article" date="2024" name="IScience">
        <title>Strigolactones Initiate the Formation of Haustorium-like Structures in Castilleja.</title>
        <authorList>
            <person name="Buerger M."/>
            <person name="Peterson D."/>
            <person name="Chory J."/>
        </authorList>
    </citation>
    <scope>NUCLEOTIDE SEQUENCE [LARGE SCALE GENOMIC DNA]</scope>
</reference>
<dbReference type="Proteomes" id="UP001632038">
    <property type="component" value="Unassembled WGS sequence"/>
</dbReference>
<keyword evidence="3" id="KW-1185">Reference proteome</keyword>
<feature type="region of interest" description="Disordered" evidence="1">
    <location>
        <begin position="272"/>
        <end position="293"/>
    </location>
</feature>
<dbReference type="EMBL" id="JAVIJP010000060">
    <property type="protein sequence ID" value="KAL3622156.1"/>
    <property type="molecule type" value="Genomic_DNA"/>
</dbReference>
<sequence length="293" mass="32140">MTRSKKTTFSNYFMRSGESSASLVHVDASPASVDASPASSNASPASSDASPVPVDSPHLPGSPGKASRKRSRSSERPSSPITEERSSVPSDLLRRIKELRAELKSDAKLLANSMRSTCAKIEASQKLDTRMEKLFEEGLEAGRREGKKLGYERGYRDGYVGFLDSSDMVNFVDRYQELVFERLWDSTLFLEMAGRLSHNVVEDAIAFCQSKVDDEAPDSGVNFDTEAVVDFLKGRVQGWNGDPSQPVEEEWWKPIFARVRRSTHPQNLLRSDILSSAPPEFGGPSSVAGAGST</sequence>
<dbReference type="AlphaFoldDB" id="A0ABD3BYH1"/>
<evidence type="ECO:0000313" key="3">
    <source>
        <dbReference type="Proteomes" id="UP001632038"/>
    </source>
</evidence>
<name>A0ABD3BYH1_9LAMI</name>
<comment type="caution">
    <text evidence="2">The sequence shown here is derived from an EMBL/GenBank/DDBJ whole genome shotgun (WGS) entry which is preliminary data.</text>
</comment>
<gene>
    <name evidence="2" type="ORF">CASFOL_033567</name>
</gene>
<feature type="region of interest" description="Disordered" evidence="1">
    <location>
        <begin position="20"/>
        <end position="89"/>
    </location>
</feature>
<accession>A0ABD3BYH1</accession>
<protein>
    <submittedName>
        <fullName evidence="2">Uncharacterized protein</fullName>
    </submittedName>
</protein>
<evidence type="ECO:0000256" key="1">
    <source>
        <dbReference type="SAM" id="MobiDB-lite"/>
    </source>
</evidence>
<evidence type="ECO:0000313" key="2">
    <source>
        <dbReference type="EMBL" id="KAL3622156.1"/>
    </source>
</evidence>
<feature type="compositionally biased region" description="Low complexity" evidence="1">
    <location>
        <begin position="26"/>
        <end position="65"/>
    </location>
</feature>